<comment type="caution">
    <text evidence="12">The sequence shown here is derived from an EMBL/GenBank/DDBJ whole genome shotgun (WGS) entry which is preliminary data.</text>
</comment>
<dbReference type="Pfam" id="PF17652">
    <property type="entry name" value="Glyco_hydro81C"/>
    <property type="match status" value="1"/>
</dbReference>
<feature type="compositionally biased region" description="Basic and acidic residues" evidence="9">
    <location>
        <begin position="72"/>
        <end position="86"/>
    </location>
</feature>
<evidence type="ECO:0000256" key="5">
    <source>
        <dbReference type="ARBA" id="ARBA00023277"/>
    </source>
</evidence>
<dbReference type="Gene3D" id="1.20.5.420">
    <property type="entry name" value="Immunoglobulin FC, subunit C"/>
    <property type="match status" value="1"/>
</dbReference>
<dbReference type="PROSITE" id="PS52008">
    <property type="entry name" value="GH81"/>
    <property type="match status" value="1"/>
</dbReference>
<dbReference type="Proteomes" id="UP001140172">
    <property type="component" value="Unassembled WGS sequence"/>
</dbReference>
<evidence type="ECO:0000256" key="6">
    <source>
        <dbReference type="ARBA" id="ARBA00023295"/>
    </source>
</evidence>
<sequence>MRIIHYVASLATVLALHAERRVHASPAMRASAAKELWQSTPEVTQPPAGMPASYRPLLARRPQPPSGAHVPAPKDHVTTNEEDGKADTNMNAPLPGTAPGYQRQASTIQGIKSALDFNQQSPLNTNQALSFKSSQNPYTPNTNLFDASAIKTPLMTNRWWQNLVVEQGADPIHPYPYMVKCNSNSSIIGFPKFQATETAMTSSQAADWQIGDANGALTKRLVTGYDPLGVYVTWSGASSTTMKSRFFKGQPFLTFEMNSMAPALTTIHAILNVEVLGRTVNSYGVNDNANATKLAMQMVDAPSLTQITLNDGSQWLVASKPPITWKQSGTSQLVQQTAGAFTGFIQIAHLGDNPSSNINVLQKYAGTYPTEGSVTYAQIQNNQGIGRSADVMLFYKTNTDTSSVTTKVYNSSDVSASMTLLSFVLPHHAMLLPQNTALSPGLSGYRSAKGPLTAVAGNIITYRQLLQSVSFEGAQAMSASDKSAIQQQLLKDVATATNVTAPDPYFFGKGIARIARLLQIAGEVGDATSAAALSSKLVALMQPWLVSQSNEDPLVYDSTWGGIVSTKGLADGSADFGQGRYNDHHFHYGYFLYAGAVLAKYNVETFEPFREPMNQLLRDYANPSTVDTQFPFMRHFDPYDGHSWAAGLFTFGDGRNQESTGEAINAYYSAYLYATATGLQDTADFYEIVLNMEATSGKLYWHPMQAQAKQLYLQPFTHNTVGIIWSAKADYATFFGADAQYIYGIQMIPFTPATKLLLSADWVKEAWNSGGMKSAAEQANNDGWAQFLNTAYSLVDRATAWSAVSQCTADDGNTLTNVLHWISTSGQQLTPS</sequence>
<dbReference type="Gene3D" id="2.70.98.30">
    <property type="entry name" value="Golgi alpha-mannosidase II, domain 4"/>
    <property type="match status" value="1"/>
</dbReference>
<dbReference type="InterPro" id="IPR040720">
    <property type="entry name" value="GH81_C"/>
</dbReference>
<dbReference type="EMBL" id="JANBUM010000274">
    <property type="protein sequence ID" value="KAJ2779930.1"/>
    <property type="molecule type" value="Genomic_DNA"/>
</dbReference>
<dbReference type="GO" id="GO:0000272">
    <property type="term" value="P:polysaccharide catabolic process"/>
    <property type="evidence" value="ECO:0007669"/>
    <property type="project" value="UniProtKB-KW"/>
</dbReference>
<dbReference type="GO" id="GO:0052861">
    <property type="term" value="F:endo-1,3(4)-beta-glucanase activity"/>
    <property type="evidence" value="ECO:0007669"/>
    <property type="project" value="InterPro"/>
</dbReference>
<name>A0A9W8LFV8_9FUNG</name>
<evidence type="ECO:0000256" key="2">
    <source>
        <dbReference type="ARBA" id="ARBA00010730"/>
    </source>
</evidence>
<dbReference type="PANTHER" id="PTHR31983">
    <property type="entry name" value="ENDO-1,3(4)-BETA-GLUCANASE 1"/>
    <property type="match status" value="1"/>
</dbReference>
<evidence type="ECO:0000256" key="1">
    <source>
        <dbReference type="ARBA" id="ARBA00000382"/>
    </source>
</evidence>
<keyword evidence="7" id="KW-0961">Cell wall biogenesis/degradation</keyword>
<dbReference type="PANTHER" id="PTHR31983:SF0">
    <property type="entry name" value="GLUCAN ENDO-1,3-BETA-D-GLUCOSIDASE 2"/>
    <property type="match status" value="1"/>
</dbReference>
<keyword evidence="13" id="KW-1185">Reference proteome</keyword>
<protein>
    <recommendedName>
        <fullName evidence="3">glucan endo-1,3-beta-D-glucosidase</fullName>
        <ecNumber evidence="3">3.2.1.39</ecNumber>
    </recommendedName>
</protein>
<dbReference type="InterPro" id="IPR005200">
    <property type="entry name" value="Endo-beta-glucanase"/>
</dbReference>
<dbReference type="EC" id="3.2.1.39" evidence="3"/>
<feature type="domain" description="Glycosyl hydrolase family 81 C-terminal" evidence="11">
    <location>
        <begin position="478"/>
        <end position="816"/>
    </location>
</feature>
<reference evidence="12" key="1">
    <citation type="submission" date="2022-07" db="EMBL/GenBank/DDBJ databases">
        <title>Phylogenomic reconstructions and comparative analyses of Kickxellomycotina fungi.</title>
        <authorList>
            <person name="Reynolds N.K."/>
            <person name="Stajich J.E."/>
            <person name="Barry K."/>
            <person name="Grigoriev I.V."/>
            <person name="Crous P."/>
            <person name="Smith M.E."/>
        </authorList>
    </citation>
    <scope>NUCLEOTIDE SEQUENCE</scope>
    <source>
        <strain evidence="12">BCRC 34489</strain>
    </source>
</reference>
<comment type="catalytic activity">
    <reaction evidence="1">
        <text>Hydrolysis of (1-&gt;3)-beta-D-glucosidic linkages in (1-&gt;3)-beta-D-glucans.</text>
        <dbReference type="EC" id="3.2.1.39"/>
    </reaction>
</comment>
<evidence type="ECO:0000259" key="11">
    <source>
        <dbReference type="Pfam" id="PF17652"/>
    </source>
</evidence>
<gene>
    <name evidence="12" type="ORF">GGI15_003719</name>
</gene>
<evidence type="ECO:0000256" key="4">
    <source>
        <dbReference type="ARBA" id="ARBA00022801"/>
    </source>
</evidence>
<evidence type="ECO:0000256" key="9">
    <source>
        <dbReference type="SAM" id="MobiDB-lite"/>
    </source>
</evidence>
<evidence type="ECO:0000259" key="10">
    <source>
        <dbReference type="Pfam" id="PF03639"/>
    </source>
</evidence>
<feature type="domain" description="Glycosyl hydrolase family 81 N-terminal" evidence="10">
    <location>
        <begin position="150"/>
        <end position="469"/>
    </location>
</feature>
<evidence type="ECO:0000256" key="8">
    <source>
        <dbReference type="ARBA" id="ARBA00023326"/>
    </source>
</evidence>
<evidence type="ECO:0000313" key="12">
    <source>
        <dbReference type="EMBL" id="KAJ2779930.1"/>
    </source>
</evidence>
<dbReference type="AlphaFoldDB" id="A0A9W8LFV8"/>
<organism evidence="12 13">
    <name type="scientific">Coemansia interrupta</name>
    <dbReference type="NCBI Taxonomy" id="1126814"/>
    <lineage>
        <taxon>Eukaryota</taxon>
        <taxon>Fungi</taxon>
        <taxon>Fungi incertae sedis</taxon>
        <taxon>Zoopagomycota</taxon>
        <taxon>Kickxellomycotina</taxon>
        <taxon>Kickxellomycetes</taxon>
        <taxon>Kickxellales</taxon>
        <taxon>Kickxellaceae</taxon>
        <taxon>Coemansia</taxon>
    </lineage>
</organism>
<keyword evidence="8" id="KW-0624">Polysaccharide degradation</keyword>
<accession>A0A9W8LFV8</accession>
<comment type="similarity">
    <text evidence="2">Belongs to the glycosyl hydrolase 81 family.</text>
</comment>
<dbReference type="GO" id="GO:0042973">
    <property type="term" value="F:glucan endo-1,3-beta-D-glucosidase activity"/>
    <property type="evidence" value="ECO:0007669"/>
    <property type="project" value="UniProtKB-EC"/>
</dbReference>
<dbReference type="GO" id="GO:0071555">
    <property type="term" value="P:cell wall organization"/>
    <property type="evidence" value="ECO:0007669"/>
    <property type="project" value="UniProtKB-KW"/>
</dbReference>
<evidence type="ECO:0000313" key="13">
    <source>
        <dbReference type="Proteomes" id="UP001140172"/>
    </source>
</evidence>
<dbReference type="OrthoDB" id="4473401at2759"/>
<evidence type="ECO:0000256" key="3">
    <source>
        <dbReference type="ARBA" id="ARBA00012780"/>
    </source>
</evidence>
<dbReference type="Pfam" id="PF03639">
    <property type="entry name" value="Glyco_hydro_81"/>
    <property type="match status" value="1"/>
</dbReference>
<proteinExistence type="inferred from homology"/>
<keyword evidence="5" id="KW-0119">Carbohydrate metabolism</keyword>
<feature type="region of interest" description="Disordered" evidence="9">
    <location>
        <begin position="58"/>
        <end position="88"/>
    </location>
</feature>
<dbReference type="InterPro" id="IPR040451">
    <property type="entry name" value="GH81_N"/>
</dbReference>
<keyword evidence="4" id="KW-0378">Hydrolase</keyword>
<evidence type="ECO:0000256" key="7">
    <source>
        <dbReference type="ARBA" id="ARBA00023316"/>
    </source>
</evidence>
<keyword evidence="6" id="KW-0326">Glycosidase</keyword>